<evidence type="ECO:0000256" key="12">
    <source>
        <dbReference type="ARBA" id="ARBA00023157"/>
    </source>
</evidence>
<evidence type="ECO:0000256" key="11">
    <source>
        <dbReference type="ARBA" id="ARBA00023136"/>
    </source>
</evidence>
<dbReference type="VEuPathDB" id="VectorBase:MDOA003123"/>
<feature type="domain" description="Ion transport" evidence="16">
    <location>
        <begin position="48"/>
        <end position="196"/>
    </location>
</feature>
<evidence type="ECO:0000256" key="2">
    <source>
        <dbReference type="ARBA" id="ARBA00022448"/>
    </source>
</evidence>
<proteinExistence type="predicted"/>
<evidence type="ECO:0000256" key="3">
    <source>
        <dbReference type="ARBA" id="ARBA00022461"/>
    </source>
</evidence>
<dbReference type="GO" id="GO:0086010">
    <property type="term" value="P:membrane depolarization during action potential"/>
    <property type="evidence" value="ECO:0007669"/>
    <property type="project" value="TreeGrafter"/>
</dbReference>
<name>A0A1I8MBA2_MUSDO</name>
<dbReference type="InterPro" id="IPR027359">
    <property type="entry name" value="Volt_channel_dom_sf"/>
</dbReference>
<dbReference type="SUPFAM" id="SSF81324">
    <property type="entry name" value="Voltage-gated potassium channels"/>
    <property type="match status" value="1"/>
</dbReference>
<dbReference type="Gene3D" id="1.20.120.350">
    <property type="entry name" value="Voltage-gated potassium channels. Chain C"/>
    <property type="match status" value="1"/>
</dbReference>
<dbReference type="eggNOG" id="KOG2301">
    <property type="taxonomic scope" value="Eukaryota"/>
</dbReference>
<comment type="subcellular location">
    <subcellularLocation>
        <location evidence="1">Cell membrane</location>
        <topology evidence="1">Multi-pass membrane protein</topology>
    </subcellularLocation>
</comment>
<dbReference type="PANTHER" id="PTHR10037:SF288">
    <property type="entry name" value="SODIUM CHANNEL PROTEIN PARA"/>
    <property type="match status" value="1"/>
</dbReference>
<keyword evidence="9" id="KW-0915">Sodium</keyword>
<keyword evidence="3" id="KW-0894">Sodium channel</keyword>
<dbReference type="Pfam" id="PF00520">
    <property type="entry name" value="Ion_trans"/>
    <property type="match status" value="1"/>
</dbReference>
<evidence type="ECO:0000256" key="9">
    <source>
        <dbReference type="ARBA" id="ARBA00023053"/>
    </source>
</evidence>
<keyword evidence="15" id="KW-0407">Ion channel</keyword>
<keyword evidence="5" id="KW-0812">Transmembrane</keyword>
<evidence type="ECO:0000256" key="8">
    <source>
        <dbReference type="ARBA" id="ARBA00022989"/>
    </source>
</evidence>
<dbReference type="PANTHER" id="PTHR10037">
    <property type="entry name" value="VOLTAGE-GATED CATION CHANNEL CALCIUM AND SODIUM"/>
    <property type="match status" value="1"/>
</dbReference>
<dbReference type="InterPro" id="IPR043203">
    <property type="entry name" value="VGCC_Ca_Na"/>
</dbReference>
<evidence type="ECO:0000256" key="6">
    <source>
        <dbReference type="ARBA" id="ARBA00022737"/>
    </source>
</evidence>
<organism evidence="17">
    <name type="scientific">Musca domestica</name>
    <name type="common">House fly</name>
    <dbReference type="NCBI Taxonomy" id="7370"/>
    <lineage>
        <taxon>Eukaryota</taxon>
        <taxon>Metazoa</taxon>
        <taxon>Ecdysozoa</taxon>
        <taxon>Arthropoda</taxon>
        <taxon>Hexapoda</taxon>
        <taxon>Insecta</taxon>
        <taxon>Pterygota</taxon>
        <taxon>Neoptera</taxon>
        <taxon>Endopterygota</taxon>
        <taxon>Diptera</taxon>
        <taxon>Brachycera</taxon>
        <taxon>Muscomorpha</taxon>
        <taxon>Muscoidea</taxon>
        <taxon>Muscidae</taxon>
        <taxon>Musca</taxon>
    </lineage>
</organism>
<evidence type="ECO:0000256" key="14">
    <source>
        <dbReference type="ARBA" id="ARBA00023201"/>
    </source>
</evidence>
<dbReference type="GO" id="GO:0019228">
    <property type="term" value="P:neuronal action potential"/>
    <property type="evidence" value="ECO:0007669"/>
    <property type="project" value="TreeGrafter"/>
</dbReference>
<protein>
    <recommendedName>
        <fullName evidence="16">Ion transport domain-containing protein</fullName>
    </recommendedName>
</protein>
<evidence type="ECO:0000259" key="16">
    <source>
        <dbReference type="Pfam" id="PF00520"/>
    </source>
</evidence>
<evidence type="ECO:0000256" key="7">
    <source>
        <dbReference type="ARBA" id="ARBA00022882"/>
    </source>
</evidence>
<keyword evidence="7" id="KW-0851">Voltage-gated channel</keyword>
<evidence type="ECO:0000256" key="10">
    <source>
        <dbReference type="ARBA" id="ARBA00023065"/>
    </source>
</evidence>
<evidence type="ECO:0000256" key="15">
    <source>
        <dbReference type="ARBA" id="ARBA00023303"/>
    </source>
</evidence>
<keyword evidence="13" id="KW-0325">Glycoprotein</keyword>
<keyword evidence="6" id="KW-0677">Repeat</keyword>
<sequence length="197" mass="22773">EDDDEDGPTFKDIALEYILKGIEIFCVWDCCWVWLKFQEWVSFIVFDPFVELFITLCIVVNTMFMAMDHHDMNPELEKVLKSGNYFFTATFAIEASMKLMAMSPKYYFQEGWNIFDFIIVALSLLELGLEGVQGLSVLRSFRLLRVFKLAKSWPTLNLLISIMGRTMGALGNLTFVLCIIIFIFAVMGMQLFGKNYI</sequence>
<dbReference type="FunFam" id="1.20.120.350:FF:000019">
    <property type="entry name" value="Sodium channel protein"/>
    <property type="match status" value="1"/>
</dbReference>
<keyword evidence="14" id="KW-0739">Sodium transport</keyword>
<keyword evidence="11" id="KW-0472">Membrane</keyword>
<keyword evidence="4" id="KW-1003">Cell membrane</keyword>
<dbReference type="InterPro" id="IPR005821">
    <property type="entry name" value="Ion_trans_dom"/>
</dbReference>
<dbReference type="EnsemblMetazoa" id="MDOA003123-RB">
    <property type="protein sequence ID" value="MDOA003123-PB"/>
    <property type="gene ID" value="MDOA003123"/>
</dbReference>
<dbReference type="STRING" id="7370.A0A1I8MBA2"/>
<dbReference type="Gene3D" id="1.10.287.70">
    <property type="match status" value="1"/>
</dbReference>
<accession>A0A1I8MBA2</accession>
<evidence type="ECO:0000313" key="17">
    <source>
        <dbReference type="EnsemblMetazoa" id="MDOA003123-PB"/>
    </source>
</evidence>
<dbReference type="GO" id="GO:0001518">
    <property type="term" value="C:voltage-gated sodium channel complex"/>
    <property type="evidence" value="ECO:0007669"/>
    <property type="project" value="TreeGrafter"/>
</dbReference>
<keyword evidence="12" id="KW-1015">Disulfide bond</keyword>
<keyword evidence="10" id="KW-0406">Ion transport</keyword>
<dbReference type="AlphaFoldDB" id="A0A1I8MBA2"/>
<evidence type="ECO:0000256" key="13">
    <source>
        <dbReference type="ARBA" id="ARBA00023180"/>
    </source>
</evidence>
<dbReference type="GO" id="GO:0005248">
    <property type="term" value="F:voltage-gated sodium channel activity"/>
    <property type="evidence" value="ECO:0007669"/>
    <property type="project" value="TreeGrafter"/>
</dbReference>
<keyword evidence="2" id="KW-0813">Transport</keyword>
<reference evidence="17" key="1">
    <citation type="submission" date="2021-01" db="UniProtKB">
        <authorList>
            <consortium name="EnsemblMetazoa"/>
        </authorList>
    </citation>
    <scope>IDENTIFICATION</scope>
    <source>
        <strain evidence="17">Aabys</strain>
    </source>
</reference>
<evidence type="ECO:0000256" key="5">
    <source>
        <dbReference type="ARBA" id="ARBA00022692"/>
    </source>
</evidence>
<evidence type="ECO:0000256" key="4">
    <source>
        <dbReference type="ARBA" id="ARBA00022475"/>
    </source>
</evidence>
<keyword evidence="8" id="KW-1133">Transmembrane helix</keyword>
<evidence type="ECO:0000256" key="1">
    <source>
        <dbReference type="ARBA" id="ARBA00004651"/>
    </source>
</evidence>